<dbReference type="Gene3D" id="1.25.40.20">
    <property type="entry name" value="Ankyrin repeat-containing domain"/>
    <property type="match status" value="1"/>
</dbReference>
<dbReference type="InterPro" id="IPR036770">
    <property type="entry name" value="Ankyrin_rpt-contain_sf"/>
</dbReference>
<feature type="region of interest" description="Disordered" evidence="5">
    <location>
        <begin position="99"/>
        <end position="140"/>
    </location>
</feature>
<evidence type="ECO:0000313" key="7">
    <source>
        <dbReference type="EMBL" id="MBW38475.1"/>
    </source>
</evidence>
<evidence type="ECO:0000259" key="6">
    <source>
        <dbReference type="Pfam" id="PF25877"/>
    </source>
</evidence>
<reference evidence="7" key="1">
    <citation type="submission" date="2018-01" db="EMBL/GenBank/DDBJ databases">
        <title>An insight into the sialome of Amazonian anophelines.</title>
        <authorList>
            <person name="Ribeiro J.M."/>
            <person name="Scarpassa V."/>
            <person name="Calvo E."/>
        </authorList>
    </citation>
    <scope>NUCLEOTIDE SEQUENCE</scope>
    <source>
        <tissue evidence="7">Salivary glands</tissue>
    </source>
</reference>
<feature type="region of interest" description="Disordered" evidence="5">
    <location>
        <begin position="434"/>
        <end position="544"/>
    </location>
</feature>
<dbReference type="PANTHER" id="PTHR14491:SF7">
    <property type="entry name" value="SOSONDOWAH, ISOFORM G"/>
    <property type="match status" value="1"/>
</dbReference>
<accession>A0A2M4ACF1</accession>
<keyword evidence="1" id="KW-0677">Repeat</keyword>
<dbReference type="PROSITE" id="PS50088">
    <property type="entry name" value="ANK_REPEAT"/>
    <property type="match status" value="1"/>
</dbReference>
<feature type="region of interest" description="Disordered" evidence="5">
    <location>
        <begin position="179"/>
        <end position="241"/>
    </location>
</feature>
<protein>
    <submittedName>
        <fullName evidence="7">Putative ankyrin</fullName>
    </submittedName>
</protein>
<dbReference type="AlphaFoldDB" id="A0A2M4ACF1"/>
<evidence type="ECO:0000256" key="4">
    <source>
        <dbReference type="PROSITE-ProRule" id="PRU00023"/>
    </source>
</evidence>
<feature type="compositionally biased region" description="Polar residues" evidence="5">
    <location>
        <begin position="128"/>
        <end position="137"/>
    </location>
</feature>
<dbReference type="Pfam" id="PF12796">
    <property type="entry name" value="Ank_2"/>
    <property type="match status" value="1"/>
</dbReference>
<feature type="compositionally biased region" description="Pro residues" evidence="5">
    <location>
        <begin position="114"/>
        <end position="124"/>
    </location>
</feature>
<dbReference type="EMBL" id="GGFK01005154">
    <property type="protein sequence ID" value="MBW38475.1"/>
    <property type="molecule type" value="Transcribed_RNA"/>
</dbReference>
<sequence length="544" mass="60527">MENPPKELSLQEIRKFMIYNNYKVTNHALVKHFRGFLTNKDTQDEARKCFKTYVNILASIKQEGSEKYLVLRKKYYDEIPSTDESLDMTCNSLTMSPASRSYAPLSDADGSPMRQPPPYRPPPVVSQNSPRRNSSEYVRSGSEISFGSEFSSVDLKKMHPSLMRNDSIEAQVLSRKHSVELAREEGEAPPAIPPRKKISESGRNSVDENAAVGLPESNENKENMGASGGEKAEGATDENKLSVKEKMMKFNRFASEEEAKIPSPIGKKKPDKNLDETVISENLLQHPKAKEWLIAAAKSDFQLLAKLSIEHPNLVKLQDISTGYTALHWAAKHGSEDIVKLVAGKLKADVNARTNGGYTALHIATQFGRNDIFELLCNVYKADRDMLDWSGKKALEYQKQLTSVSASTYSSEYEPKLSKHEKFFTLPSKTLSPLTRGGTFMRRKRRQRPSTTDHATLQTFVESFTSATARGGDTNNNNSRSSSSSIIPSTAAKAKTKHPSNPTDLPNATDFPAGTAGPQGTLSGRRNRSNQSFFRKKRNPTNIV</sequence>
<dbReference type="PROSITE" id="PS50297">
    <property type="entry name" value="ANK_REP_REGION"/>
    <property type="match status" value="1"/>
</dbReference>
<evidence type="ECO:0000256" key="1">
    <source>
        <dbReference type="ARBA" id="ARBA00022737"/>
    </source>
</evidence>
<evidence type="ECO:0000256" key="2">
    <source>
        <dbReference type="ARBA" id="ARBA00023043"/>
    </source>
</evidence>
<dbReference type="SUPFAM" id="SSF48403">
    <property type="entry name" value="Ankyrin repeat"/>
    <property type="match status" value="1"/>
</dbReference>
<dbReference type="Pfam" id="PF25877">
    <property type="entry name" value="WHD_SOWAH"/>
    <property type="match status" value="1"/>
</dbReference>
<name>A0A2M4ACF1_9DIPT</name>
<feature type="repeat" description="ANK" evidence="4">
    <location>
        <begin position="322"/>
        <end position="342"/>
    </location>
</feature>
<feature type="compositionally biased region" description="Basic and acidic residues" evidence="5">
    <location>
        <begin position="230"/>
        <end position="241"/>
    </location>
</feature>
<keyword evidence="2 4" id="KW-0040">ANK repeat</keyword>
<dbReference type="PANTHER" id="PTHR14491">
    <property type="entry name" value="SOSONDOWAH, ISOFORM G"/>
    <property type="match status" value="1"/>
</dbReference>
<feature type="compositionally biased region" description="Low complexity" evidence="5">
    <location>
        <begin position="475"/>
        <end position="485"/>
    </location>
</feature>
<dbReference type="InterPro" id="IPR002110">
    <property type="entry name" value="Ankyrin_rpt"/>
</dbReference>
<feature type="domain" description="SOWAHA-C winged helix-turn-helix" evidence="6">
    <location>
        <begin position="7"/>
        <end position="85"/>
    </location>
</feature>
<proteinExistence type="inferred from homology"/>
<dbReference type="SMART" id="SM00248">
    <property type="entry name" value="ANK"/>
    <property type="match status" value="2"/>
</dbReference>
<evidence type="ECO:0000256" key="3">
    <source>
        <dbReference type="ARBA" id="ARBA00038122"/>
    </source>
</evidence>
<organism evidence="7">
    <name type="scientific">Anopheles triannulatus</name>
    <dbReference type="NCBI Taxonomy" id="58253"/>
    <lineage>
        <taxon>Eukaryota</taxon>
        <taxon>Metazoa</taxon>
        <taxon>Ecdysozoa</taxon>
        <taxon>Arthropoda</taxon>
        <taxon>Hexapoda</taxon>
        <taxon>Insecta</taxon>
        <taxon>Pterygota</taxon>
        <taxon>Neoptera</taxon>
        <taxon>Endopterygota</taxon>
        <taxon>Diptera</taxon>
        <taxon>Nematocera</taxon>
        <taxon>Culicoidea</taxon>
        <taxon>Culicidae</taxon>
        <taxon>Anophelinae</taxon>
        <taxon>Anopheles</taxon>
    </lineage>
</organism>
<evidence type="ECO:0000256" key="5">
    <source>
        <dbReference type="SAM" id="MobiDB-lite"/>
    </source>
</evidence>
<dbReference type="InterPro" id="IPR058889">
    <property type="entry name" value="WHD_SOWAHA-C"/>
</dbReference>
<comment type="similarity">
    <text evidence="3">Belongs to the SOWAH family.</text>
</comment>
<feature type="compositionally biased region" description="Polar residues" evidence="5">
    <location>
        <begin position="449"/>
        <end position="468"/>
    </location>
</feature>
<feature type="compositionally biased region" description="Basic residues" evidence="5">
    <location>
        <begin position="534"/>
        <end position="544"/>
    </location>
</feature>
<feature type="compositionally biased region" description="Polar residues" evidence="5">
    <location>
        <begin position="518"/>
        <end position="533"/>
    </location>
</feature>